<dbReference type="OrthoDB" id="9792003at2"/>
<dbReference type="EMBL" id="CP041730">
    <property type="protein sequence ID" value="QDQ28370.1"/>
    <property type="molecule type" value="Genomic_DNA"/>
</dbReference>
<dbReference type="InterPro" id="IPR057326">
    <property type="entry name" value="KR_dom"/>
</dbReference>
<protein>
    <submittedName>
        <fullName evidence="6">SDR family NAD(P)-dependent oxidoreductase</fullName>
    </submittedName>
</protein>
<name>A0A516SJP7_9NEIS</name>
<dbReference type="InterPro" id="IPR051911">
    <property type="entry name" value="SDR_oxidoreductase"/>
</dbReference>
<dbReference type="Pfam" id="PF00106">
    <property type="entry name" value="adh_short"/>
    <property type="match status" value="1"/>
</dbReference>
<sequence length="275" mass="29129">MYSPVVLITGASTGIGLASAQAFAAAGWTVLAASRTPERLAAAAGIRAVLLDPCSASQRAEMVALLQQEYGGRLDCLVNNAGYAQSGPVELLDEQGWRAQMEVNLIAPALLTAALLPALRLARGSVINISSILGRSGYAWQGAYCASKFGLEGWSEALMLETQGQGVRVHLIEPGSTASDFDGHMQRIASLPPLYQAAGTRFASLRLRLAGRAQPAGKVAAVIVRTATRRRAPFRQQVGLDARAAGWLMACLPASWYNGLNRLLARRLFGLGGER</sequence>
<dbReference type="InterPro" id="IPR036291">
    <property type="entry name" value="NAD(P)-bd_dom_sf"/>
</dbReference>
<dbReference type="Gene3D" id="3.40.50.720">
    <property type="entry name" value="NAD(P)-binding Rossmann-like Domain"/>
    <property type="match status" value="1"/>
</dbReference>
<dbReference type="InterPro" id="IPR020904">
    <property type="entry name" value="Sc_DH/Rdtase_CS"/>
</dbReference>
<proteinExistence type="inferred from homology"/>
<accession>A0A516SJP7</accession>
<gene>
    <name evidence="6" type="ORF">FNU76_19555</name>
</gene>
<dbReference type="GO" id="GO:0016491">
    <property type="term" value="F:oxidoreductase activity"/>
    <property type="evidence" value="ECO:0007669"/>
    <property type="project" value="UniProtKB-KW"/>
</dbReference>
<reference evidence="7" key="1">
    <citation type="submission" date="2019-07" db="EMBL/GenBank/DDBJ databases">
        <title>Chitinimonas sp. nov., isolated from Ny-Alesund, arctica soil.</title>
        <authorList>
            <person name="Xu Q."/>
            <person name="Peng F."/>
        </authorList>
    </citation>
    <scope>NUCLEOTIDE SEQUENCE [LARGE SCALE GENOMIC DNA]</scope>
    <source>
        <strain evidence="7">R3-44</strain>
    </source>
</reference>
<dbReference type="InterPro" id="IPR002347">
    <property type="entry name" value="SDR_fam"/>
</dbReference>
<dbReference type="AlphaFoldDB" id="A0A516SJP7"/>
<feature type="chain" id="PRO_5021837481" evidence="4">
    <location>
        <begin position="25"/>
        <end position="275"/>
    </location>
</feature>
<keyword evidence="4" id="KW-0732">Signal</keyword>
<dbReference type="PANTHER" id="PTHR43976:SF16">
    <property type="entry name" value="SHORT-CHAIN DEHYDROGENASE_REDUCTASE FAMILY PROTEIN"/>
    <property type="match status" value="1"/>
</dbReference>
<keyword evidence="2" id="KW-0560">Oxidoreductase</keyword>
<dbReference type="SUPFAM" id="SSF51735">
    <property type="entry name" value="NAD(P)-binding Rossmann-fold domains"/>
    <property type="match status" value="1"/>
</dbReference>
<evidence type="ECO:0000313" key="7">
    <source>
        <dbReference type="Proteomes" id="UP000317550"/>
    </source>
</evidence>
<dbReference type="SMART" id="SM00822">
    <property type="entry name" value="PKS_KR"/>
    <property type="match status" value="1"/>
</dbReference>
<comment type="similarity">
    <text evidence="1 3">Belongs to the short-chain dehydrogenases/reductases (SDR) family.</text>
</comment>
<feature type="signal peptide" evidence="4">
    <location>
        <begin position="1"/>
        <end position="24"/>
    </location>
</feature>
<evidence type="ECO:0000259" key="5">
    <source>
        <dbReference type="SMART" id="SM00822"/>
    </source>
</evidence>
<evidence type="ECO:0000313" key="6">
    <source>
        <dbReference type="EMBL" id="QDQ28370.1"/>
    </source>
</evidence>
<evidence type="ECO:0000256" key="4">
    <source>
        <dbReference type="SAM" id="SignalP"/>
    </source>
</evidence>
<dbReference type="PROSITE" id="PS00061">
    <property type="entry name" value="ADH_SHORT"/>
    <property type="match status" value="1"/>
</dbReference>
<dbReference type="KEGG" id="cari:FNU76_19555"/>
<dbReference type="RefSeq" id="WP_144279753.1">
    <property type="nucleotide sequence ID" value="NZ_CP041730.1"/>
</dbReference>
<keyword evidence="7" id="KW-1185">Reference proteome</keyword>
<organism evidence="6 7">
    <name type="scientific">Chitinimonas arctica</name>
    <dbReference type="NCBI Taxonomy" id="2594795"/>
    <lineage>
        <taxon>Bacteria</taxon>
        <taxon>Pseudomonadati</taxon>
        <taxon>Pseudomonadota</taxon>
        <taxon>Betaproteobacteria</taxon>
        <taxon>Neisseriales</taxon>
        <taxon>Chitinibacteraceae</taxon>
        <taxon>Chitinimonas</taxon>
    </lineage>
</organism>
<evidence type="ECO:0000256" key="3">
    <source>
        <dbReference type="RuleBase" id="RU000363"/>
    </source>
</evidence>
<dbReference type="PANTHER" id="PTHR43976">
    <property type="entry name" value="SHORT CHAIN DEHYDROGENASE"/>
    <property type="match status" value="1"/>
</dbReference>
<evidence type="ECO:0000256" key="2">
    <source>
        <dbReference type="ARBA" id="ARBA00023002"/>
    </source>
</evidence>
<feature type="domain" description="Ketoreductase" evidence="5">
    <location>
        <begin position="4"/>
        <end position="175"/>
    </location>
</feature>
<evidence type="ECO:0000256" key="1">
    <source>
        <dbReference type="ARBA" id="ARBA00006484"/>
    </source>
</evidence>
<dbReference type="PRINTS" id="PR00080">
    <property type="entry name" value="SDRFAMILY"/>
</dbReference>
<dbReference type="PRINTS" id="PR00081">
    <property type="entry name" value="GDHRDH"/>
</dbReference>
<dbReference type="Proteomes" id="UP000317550">
    <property type="component" value="Chromosome"/>
</dbReference>